<keyword evidence="1" id="KW-0472">Membrane</keyword>
<reference evidence="2 3" key="1">
    <citation type="submission" date="2019-03" db="EMBL/GenBank/DDBJ databases">
        <title>Freshwater and sediment microbial communities from various areas in North America, analyzing microbe dynamics in response to fracking.</title>
        <authorList>
            <person name="Lamendella R."/>
        </authorList>
    </citation>
    <scope>NUCLEOTIDE SEQUENCE [LARGE SCALE GENOMIC DNA]</scope>
    <source>
        <strain evidence="2 3">175.2</strain>
    </source>
</reference>
<keyword evidence="1" id="KW-1133">Transmembrane helix</keyword>
<evidence type="ECO:0000313" key="2">
    <source>
        <dbReference type="EMBL" id="TCT37460.1"/>
    </source>
</evidence>
<keyword evidence="3" id="KW-1185">Reference proteome</keyword>
<dbReference type="EMBL" id="SMAR01000018">
    <property type="protein sequence ID" value="TCT37460.1"/>
    <property type="molecule type" value="Genomic_DNA"/>
</dbReference>
<name>A0A4R3NR71_9HYPH</name>
<evidence type="ECO:0000256" key="1">
    <source>
        <dbReference type="SAM" id="Phobius"/>
    </source>
</evidence>
<dbReference type="Proteomes" id="UP000295097">
    <property type="component" value="Unassembled WGS sequence"/>
</dbReference>
<evidence type="ECO:0000313" key="3">
    <source>
        <dbReference type="Proteomes" id="UP000295097"/>
    </source>
</evidence>
<accession>A0A4R3NR71</accession>
<organism evidence="2 3">
    <name type="scientific">Martelella mediterranea</name>
    <dbReference type="NCBI Taxonomy" id="293089"/>
    <lineage>
        <taxon>Bacteria</taxon>
        <taxon>Pseudomonadati</taxon>
        <taxon>Pseudomonadota</taxon>
        <taxon>Alphaproteobacteria</taxon>
        <taxon>Hyphomicrobiales</taxon>
        <taxon>Aurantimonadaceae</taxon>
        <taxon>Martelella</taxon>
    </lineage>
</organism>
<sequence>MIRSLLSALSAPVAPGIAFWMILTALLLIWWVTTAIWRKAHAEQKRRISKNEEDNPYYRSAGEDV</sequence>
<protein>
    <recommendedName>
        <fullName evidence="4">Heme exporter protein D</fullName>
    </recommendedName>
</protein>
<dbReference type="RefSeq" id="WP_132312005.1">
    <property type="nucleotide sequence ID" value="NZ_SMAR01000018.1"/>
</dbReference>
<proteinExistence type="predicted"/>
<dbReference type="AlphaFoldDB" id="A0A4R3NR71"/>
<evidence type="ECO:0008006" key="4">
    <source>
        <dbReference type="Google" id="ProtNLM"/>
    </source>
</evidence>
<feature type="transmembrane region" description="Helical" evidence="1">
    <location>
        <begin position="17"/>
        <end position="37"/>
    </location>
</feature>
<keyword evidence="1" id="KW-0812">Transmembrane</keyword>
<gene>
    <name evidence="2" type="ORF">EDC90_101837</name>
</gene>
<comment type="caution">
    <text evidence="2">The sequence shown here is derived from an EMBL/GenBank/DDBJ whole genome shotgun (WGS) entry which is preliminary data.</text>
</comment>